<keyword evidence="2" id="KW-1185">Reference proteome</keyword>
<name>A0AAI9T665_PENTH</name>
<accession>A0AAI9T665</accession>
<dbReference type="Proteomes" id="UP001227192">
    <property type="component" value="Unassembled WGS sequence"/>
</dbReference>
<organism evidence="1 2">
    <name type="scientific">Penicillium thymicola</name>
    <dbReference type="NCBI Taxonomy" id="293382"/>
    <lineage>
        <taxon>Eukaryota</taxon>
        <taxon>Fungi</taxon>
        <taxon>Dikarya</taxon>
        <taxon>Ascomycota</taxon>
        <taxon>Pezizomycotina</taxon>
        <taxon>Eurotiomycetes</taxon>
        <taxon>Eurotiomycetidae</taxon>
        <taxon>Eurotiales</taxon>
        <taxon>Aspergillaceae</taxon>
        <taxon>Penicillium</taxon>
    </lineage>
</organism>
<dbReference type="EMBL" id="LACB01000884">
    <property type="protein sequence ID" value="KAJ9481163.1"/>
    <property type="molecule type" value="Genomic_DNA"/>
</dbReference>
<dbReference type="AlphaFoldDB" id="A0AAI9T665"/>
<evidence type="ECO:0000313" key="1">
    <source>
        <dbReference type="EMBL" id="KAJ9481163.1"/>
    </source>
</evidence>
<gene>
    <name evidence="1" type="ORF">VN97_g12336</name>
</gene>
<reference evidence="1" key="2">
    <citation type="journal article" date="2016" name="Fungal Biol.">
        <title>Ochratoxin A production by Penicillium thymicola.</title>
        <authorList>
            <person name="Nguyen H.D.T."/>
            <person name="McMullin D.R."/>
            <person name="Ponomareva E."/>
            <person name="Riley R."/>
            <person name="Pomraning K.R."/>
            <person name="Baker S.E."/>
            <person name="Seifert K.A."/>
        </authorList>
    </citation>
    <scope>NUCLEOTIDE SEQUENCE</scope>
    <source>
        <strain evidence="1">DAOM 180753</strain>
    </source>
</reference>
<comment type="caution">
    <text evidence="1">The sequence shown here is derived from an EMBL/GenBank/DDBJ whole genome shotgun (WGS) entry which is preliminary data.</text>
</comment>
<feature type="non-terminal residue" evidence="1">
    <location>
        <position position="90"/>
    </location>
</feature>
<reference evidence="1" key="1">
    <citation type="submission" date="2015-06" db="EMBL/GenBank/DDBJ databases">
        <authorList>
            <person name="Nguyen H."/>
        </authorList>
    </citation>
    <scope>NUCLEOTIDE SEQUENCE</scope>
    <source>
        <strain evidence="1">DAOM 180753</strain>
    </source>
</reference>
<evidence type="ECO:0000313" key="2">
    <source>
        <dbReference type="Proteomes" id="UP001227192"/>
    </source>
</evidence>
<protein>
    <submittedName>
        <fullName evidence="1">Uncharacterized protein</fullName>
    </submittedName>
</protein>
<sequence>MNAGAAVWIVPAGNPACKHRLKGVSVDREREERRREREKLFTTCIDVDLSHVGPRPQAPRHPTNVLPHSYHSVGIIAHDLVCQDCHMSTT</sequence>
<proteinExistence type="predicted"/>